<feature type="coiled-coil region" evidence="1">
    <location>
        <begin position="136"/>
        <end position="177"/>
    </location>
</feature>
<gene>
    <name evidence="3" type="ORF">R55214_HHFBAMCI_01331</name>
</gene>
<dbReference type="Proteomes" id="UP001314166">
    <property type="component" value="Unassembled WGS sequence"/>
</dbReference>
<sequence length="431" mass="45980">MALKTYAELDINITDVNSTTLVPALNGRQGDNNREVFLWLKNGKQGYDLTGKTVTLYVKDAAGVVKTASTMNDQTGLSTGHFSLLIPSAVYQAPGAVQDSYIQIKQNDTVITSIPVAFNVVENTMLVTQAQSETYLDSVQKLVDDANKRLATATTNLQSVENAIQALQVTINNLNSQFNSDLFAQKAKDNTFTGTNTFNGKGVFNGDINANYAKVTGNIDAGGDTHFKSTTLDSWSFANGGFEVSGGLKNHGNILSDTLNVSGNVTAGDASLKSVNAPGWSTFSGGIDATNITNEGWANFKNGIAVTAGNSTFWGSIDSKRTVQADIWDNGLNGHLIRSGNQVTIRLYGTLIYDHASFSTLLWSIPTGYRPLVESDILASVGFTKGLIRVFPDGSAGNIDQTFYATSGKNNGGDNVAYGFGSWTTTDDFPS</sequence>
<dbReference type="InterPro" id="IPR018913">
    <property type="entry name" value="BppU_N"/>
</dbReference>
<dbReference type="Pfam" id="PF10651">
    <property type="entry name" value="BppU_N"/>
    <property type="match status" value="1"/>
</dbReference>
<reference evidence="3 4" key="1">
    <citation type="submission" date="2023-10" db="EMBL/GenBank/DDBJ databases">
        <authorList>
            <person name="Botero Cardona J."/>
        </authorList>
    </citation>
    <scope>NUCLEOTIDE SEQUENCE [LARGE SCALE GENOMIC DNA]</scope>
    <source>
        <strain evidence="3 4">R-55214</strain>
    </source>
</reference>
<keyword evidence="1" id="KW-0175">Coiled coil</keyword>
<evidence type="ECO:0000259" key="2">
    <source>
        <dbReference type="Pfam" id="PF10651"/>
    </source>
</evidence>
<proteinExistence type="predicted"/>
<dbReference type="RefSeq" id="WP_338348566.1">
    <property type="nucleotide sequence ID" value="NZ_CAUZMB010000009.1"/>
</dbReference>
<evidence type="ECO:0000313" key="4">
    <source>
        <dbReference type="Proteomes" id="UP001314166"/>
    </source>
</evidence>
<name>A0ABN9YX24_9LACO</name>
<protein>
    <recommendedName>
        <fullName evidence="2">BppU N-terminal domain-containing protein</fullName>
    </recommendedName>
</protein>
<accession>A0ABN9YX24</accession>
<evidence type="ECO:0000313" key="3">
    <source>
        <dbReference type="EMBL" id="CAK1251400.1"/>
    </source>
</evidence>
<feature type="domain" description="BppU N-terminal" evidence="2">
    <location>
        <begin position="9"/>
        <end position="147"/>
    </location>
</feature>
<evidence type="ECO:0000256" key="1">
    <source>
        <dbReference type="SAM" id="Coils"/>
    </source>
</evidence>
<comment type="caution">
    <text evidence="3">The sequence shown here is derived from an EMBL/GenBank/DDBJ whole genome shotgun (WGS) entry which is preliminary data.</text>
</comment>
<keyword evidence="4" id="KW-1185">Reference proteome</keyword>
<dbReference type="EMBL" id="CAUZMB010000009">
    <property type="protein sequence ID" value="CAK1251400.1"/>
    <property type="molecule type" value="Genomic_DNA"/>
</dbReference>
<organism evidence="3 4">
    <name type="scientific">Fructobacillus evanidus</name>
    <dbReference type="NCBI Taxonomy" id="3064281"/>
    <lineage>
        <taxon>Bacteria</taxon>
        <taxon>Bacillati</taxon>
        <taxon>Bacillota</taxon>
        <taxon>Bacilli</taxon>
        <taxon>Lactobacillales</taxon>
        <taxon>Lactobacillaceae</taxon>
        <taxon>Fructobacillus</taxon>
    </lineage>
</organism>